<gene>
    <name evidence="5" type="ORF">OD750_008725</name>
</gene>
<evidence type="ECO:0000313" key="6">
    <source>
        <dbReference type="Proteomes" id="UP001139971"/>
    </source>
</evidence>
<dbReference type="Gene3D" id="3.30.70.920">
    <property type="match status" value="1"/>
</dbReference>
<dbReference type="PANTHER" id="PTHR30154">
    <property type="entry name" value="LEUCINE-RESPONSIVE REGULATORY PROTEIN"/>
    <property type="match status" value="1"/>
</dbReference>
<dbReference type="RefSeq" id="WP_263545036.1">
    <property type="nucleotide sequence ID" value="NZ_JAOVZO020000014.1"/>
</dbReference>
<sequence length="144" mass="16227">MHALDAKDRQLLDLLCRNARLPLKTLAARVGLARSSLRERVARLEASGVIRGYRADVDWPAQVPLVRAYLVVRLVRTPAPALLARLRERREIERCSSVSGEIDLILAVATDTLDAVTDTRDWLSAQPEVMSVVTETVLREEFRR</sequence>
<keyword evidence="1" id="KW-0805">Transcription regulation</keyword>
<dbReference type="GO" id="GO:0043200">
    <property type="term" value="P:response to amino acid"/>
    <property type="evidence" value="ECO:0007669"/>
    <property type="project" value="TreeGrafter"/>
</dbReference>
<dbReference type="InterPro" id="IPR019888">
    <property type="entry name" value="Tscrpt_reg_AsnC-like"/>
</dbReference>
<proteinExistence type="predicted"/>
<dbReference type="Gene3D" id="1.10.10.10">
    <property type="entry name" value="Winged helix-like DNA-binding domain superfamily/Winged helix DNA-binding domain"/>
    <property type="match status" value="1"/>
</dbReference>
<evidence type="ECO:0000259" key="4">
    <source>
        <dbReference type="PROSITE" id="PS50956"/>
    </source>
</evidence>
<dbReference type="InterPro" id="IPR011008">
    <property type="entry name" value="Dimeric_a/b-barrel"/>
</dbReference>
<feature type="domain" description="HTH asnC-type" evidence="4">
    <location>
        <begin position="4"/>
        <end position="70"/>
    </location>
</feature>
<dbReference type="PANTHER" id="PTHR30154:SF34">
    <property type="entry name" value="TRANSCRIPTIONAL REGULATOR AZLB"/>
    <property type="match status" value="1"/>
</dbReference>
<dbReference type="InterPro" id="IPR019887">
    <property type="entry name" value="Tscrpt_reg_AsnC/Lrp_C"/>
</dbReference>
<evidence type="ECO:0000313" key="5">
    <source>
        <dbReference type="EMBL" id="MDC8012630.1"/>
    </source>
</evidence>
<dbReference type="InterPro" id="IPR000485">
    <property type="entry name" value="AsnC-type_HTH_dom"/>
</dbReference>
<dbReference type="GO" id="GO:0043565">
    <property type="term" value="F:sequence-specific DNA binding"/>
    <property type="evidence" value="ECO:0007669"/>
    <property type="project" value="InterPro"/>
</dbReference>
<evidence type="ECO:0000256" key="2">
    <source>
        <dbReference type="ARBA" id="ARBA00023125"/>
    </source>
</evidence>
<dbReference type="Pfam" id="PF01037">
    <property type="entry name" value="AsnC_trans_reg"/>
    <property type="match status" value="1"/>
</dbReference>
<dbReference type="SMART" id="SM00344">
    <property type="entry name" value="HTH_ASNC"/>
    <property type="match status" value="1"/>
</dbReference>
<keyword evidence="2" id="KW-0238">DNA-binding</keyword>
<accession>A0A9X4BGD3</accession>
<dbReference type="EMBL" id="JAOVZO020000014">
    <property type="protein sequence ID" value="MDC8012630.1"/>
    <property type="molecule type" value="Genomic_DNA"/>
</dbReference>
<reference evidence="5" key="1">
    <citation type="submission" date="2023-02" db="EMBL/GenBank/DDBJ databases">
        <title>Tahibacter soli sp. nov. isolated from soil.</title>
        <authorList>
            <person name="Baek J.H."/>
            <person name="Lee J.K."/>
            <person name="Choi D.G."/>
            <person name="Jeon C.O."/>
        </authorList>
    </citation>
    <scope>NUCLEOTIDE SEQUENCE</scope>
    <source>
        <strain evidence="5">BL</strain>
    </source>
</reference>
<dbReference type="InterPro" id="IPR036388">
    <property type="entry name" value="WH-like_DNA-bd_sf"/>
</dbReference>
<keyword evidence="3" id="KW-0804">Transcription</keyword>
<evidence type="ECO:0000256" key="3">
    <source>
        <dbReference type="ARBA" id="ARBA00023163"/>
    </source>
</evidence>
<dbReference type="AlphaFoldDB" id="A0A9X4BGD3"/>
<dbReference type="PROSITE" id="PS50956">
    <property type="entry name" value="HTH_ASNC_2"/>
    <property type="match status" value="1"/>
</dbReference>
<keyword evidence="6" id="KW-1185">Reference proteome</keyword>
<comment type="caution">
    <text evidence="5">The sequence shown here is derived from an EMBL/GenBank/DDBJ whole genome shotgun (WGS) entry which is preliminary data.</text>
</comment>
<dbReference type="Proteomes" id="UP001139971">
    <property type="component" value="Unassembled WGS sequence"/>
</dbReference>
<organism evidence="5 6">
    <name type="scientific">Tahibacter soli</name>
    <dbReference type="NCBI Taxonomy" id="2983605"/>
    <lineage>
        <taxon>Bacteria</taxon>
        <taxon>Pseudomonadati</taxon>
        <taxon>Pseudomonadota</taxon>
        <taxon>Gammaproteobacteria</taxon>
        <taxon>Lysobacterales</taxon>
        <taxon>Rhodanobacteraceae</taxon>
        <taxon>Tahibacter</taxon>
    </lineage>
</organism>
<dbReference type="GO" id="GO:0005829">
    <property type="term" value="C:cytosol"/>
    <property type="evidence" value="ECO:0007669"/>
    <property type="project" value="TreeGrafter"/>
</dbReference>
<dbReference type="SUPFAM" id="SSF46785">
    <property type="entry name" value="Winged helix' DNA-binding domain"/>
    <property type="match status" value="1"/>
</dbReference>
<dbReference type="InterPro" id="IPR036390">
    <property type="entry name" value="WH_DNA-bd_sf"/>
</dbReference>
<protein>
    <submittedName>
        <fullName evidence="5">Lrp/AsnC family transcriptional regulator</fullName>
    </submittedName>
</protein>
<evidence type="ECO:0000256" key="1">
    <source>
        <dbReference type="ARBA" id="ARBA00023015"/>
    </source>
</evidence>
<dbReference type="Pfam" id="PF13404">
    <property type="entry name" value="HTH_AsnC-type"/>
    <property type="match status" value="1"/>
</dbReference>
<dbReference type="PRINTS" id="PR00033">
    <property type="entry name" value="HTHASNC"/>
</dbReference>
<name>A0A9X4BGD3_9GAMM</name>
<dbReference type="SUPFAM" id="SSF54909">
    <property type="entry name" value="Dimeric alpha+beta barrel"/>
    <property type="match status" value="1"/>
</dbReference>